<proteinExistence type="predicted"/>
<evidence type="ECO:0000313" key="5">
    <source>
        <dbReference type="Proteomes" id="UP000601435"/>
    </source>
</evidence>
<sequence length="436" mass="48360">MAELAMLPALPALPAHAVGAPPWASYNTRVSTLRSMKSRFGHMDGEVHAPGQNPGYHNPWVTMPHQIVPSPNTPQYGGPWPTAPQMQLPSGPRQGAWVQVHLRSAVDAETDTIAEKLQTLEGDLPWMYAEVDGWALNFYPEAKGPRPPRCASSVDLRALRRVEVTAQVMGPFVVSMIMEPGTFKFYTYSQEEAEQWRQTLTSVFVQFRQIEIHRRASPPKARPSAVPGVPAGAMAVPRTEAEAPSSSPLRDIYASCIEAVVQGQAPGPELFECIFQLYDVNGDGDLAFEELQQMVRDLLLVRKAEVQCALRRREMTKAVILDAHSQITLRTASATMSRLGERLLSDYESRLEKDGFESRCILLQSQLDLSADQRVALPEFLAGAPRILLPESELRAEAVFFETCSKAMRMQKKAEHLTKPAGLESDEEDEGICVQQ</sequence>
<keyword evidence="5" id="KW-1185">Reference proteome</keyword>
<dbReference type="OrthoDB" id="421335at2759"/>
<accession>A0A812UQP7</accession>
<dbReference type="EMBL" id="CAJNJA010028087">
    <property type="protein sequence ID" value="CAE7592772.1"/>
    <property type="molecule type" value="Genomic_DNA"/>
</dbReference>
<comment type="caution">
    <text evidence="4">The sequence shown here is derived from an EMBL/GenBank/DDBJ whole genome shotgun (WGS) entry which is preliminary data.</text>
</comment>
<feature type="compositionally biased region" description="Acidic residues" evidence="2">
    <location>
        <begin position="424"/>
        <end position="436"/>
    </location>
</feature>
<organism evidence="4 5">
    <name type="scientific">Symbiodinium necroappetens</name>
    <dbReference type="NCBI Taxonomy" id="1628268"/>
    <lineage>
        <taxon>Eukaryota</taxon>
        <taxon>Sar</taxon>
        <taxon>Alveolata</taxon>
        <taxon>Dinophyceae</taxon>
        <taxon>Suessiales</taxon>
        <taxon>Symbiodiniaceae</taxon>
        <taxon>Symbiodinium</taxon>
    </lineage>
</organism>
<dbReference type="AlphaFoldDB" id="A0A812UQP7"/>
<evidence type="ECO:0000259" key="3">
    <source>
        <dbReference type="PROSITE" id="PS50222"/>
    </source>
</evidence>
<feature type="region of interest" description="Disordered" evidence="2">
    <location>
        <begin position="415"/>
        <end position="436"/>
    </location>
</feature>
<dbReference type="InterPro" id="IPR018247">
    <property type="entry name" value="EF_Hand_1_Ca_BS"/>
</dbReference>
<gene>
    <name evidence="4" type="ORF">SNEC2469_LOCUS17088</name>
</gene>
<keyword evidence="1" id="KW-0106">Calcium</keyword>
<evidence type="ECO:0000313" key="4">
    <source>
        <dbReference type="EMBL" id="CAE7592772.1"/>
    </source>
</evidence>
<evidence type="ECO:0000256" key="1">
    <source>
        <dbReference type="ARBA" id="ARBA00022837"/>
    </source>
</evidence>
<name>A0A812UQP7_9DINO</name>
<dbReference type="GO" id="GO:0005509">
    <property type="term" value="F:calcium ion binding"/>
    <property type="evidence" value="ECO:0007669"/>
    <property type="project" value="InterPro"/>
</dbReference>
<reference evidence="4" key="1">
    <citation type="submission" date="2021-02" db="EMBL/GenBank/DDBJ databases">
        <authorList>
            <person name="Dougan E. K."/>
            <person name="Rhodes N."/>
            <person name="Thang M."/>
            <person name="Chan C."/>
        </authorList>
    </citation>
    <scope>NUCLEOTIDE SEQUENCE</scope>
</reference>
<dbReference type="SUPFAM" id="SSF47473">
    <property type="entry name" value="EF-hand"/>
    <property type="match status" value="1"/>
</dbReference>
<feature type="domain" description="EF-hand" evidence="3">
    <location>
        <begin position="266"/>
        <end position="301"/>
    </location>
</feature>
<evidence type="ECO:0000256" key="2">
    <source>
        <dbReference type="SAM" id="MobiDB-lite"/>
    </source>
</evidence>
<dbReference type="InterPro" id="IPR011992">
    <property type="entry name" value="EF-hand-dom_pair"/>
</dbReference>
<protein>
    <recommendedName>
        <fullName evidence="3">EF-hand domain-containing protein</fullName>
    </recommendedName>
</protein>
<dbReference type="Proteomes" id="UP000601435">
    <property type="component" value="Unassembled WGS sequence"/>
</dbReference>
<dbReference type="PROSITE" id="PS50222">
    <property type="entry name" value="EF_HAND_2"/>
    <property type="match status" value="1"/>
</dbReference>
<dbReference type="PROSITE" id="PS00018">
    <property type="entry name" value="EF_HAND_1"/>
    <property type="match status" value="1"/>
</dbReference>
<dbReference type="InterPro" id="IPR002048">
    <property type="entry name" value="EF_hand_dom"/>
</dbReference>
<dbReference type="Gene3D" id="1.10.238.10">
    <property type="entry name" value="EF-hand"/>
    <property type="match status" value="1"/>
</dbReference>